<accession>A0A0C7P220</accession>
<dbReference type="HOGENOM" id="CLU_1593019_0_0_0"/>
<keyword evidence="1" id="KW-0812">Transmembrane</keyword>
<dbReference type="KEGG" id="dtn:DTL3_0966"/>
<dbReference type="AlphaFoldDB" id="A0A0C7P220"/>
<feature type="transmembrane region" description="Helical" evidence="1">
    <location>
        <begin position="33"/>
        <end position="53"/>
    </location>
</feature>
<proteinExistence type="predicted"/>
<feature type="transmembrane region" description="Helical" evidence="1">
    <location>
        <begin position="97"/>
        <end position="114"/>
    </location>
</feature>
<feature type="transmembrane region" description="Helical" evidence="1">
    <location>
        <begin position="73"/>
        <end position="91"/>
    </location>
</feature>
<dbReference type="RefSeq" id="WP_045087761.1">
    <property type="nucleotide sequence ID" value="NZ_LN824141.1"/>
</dbReference>
<evidence type="ECO:0000256" key="1">
    <source>
        <dbReference type="SAM" id="Phobius"/>
    </source>
</evidence>
<gene>
    <name evidence="2" type="ORF">DTL3_0966</name>
</gene>
<sequence length="176" mass="20338">MLSKISRVLLFLLSYLPLFLIYAINGVIHGEFVVFCSFLFVILVVSVLCFLMFRSLKKRGKKRSLIVESNELVNNMLIEYIFVYIFPFISAFDKREIVSFLILFVIIGSIYIKSDLIAVNPTLSLLGYSIYKVSYRYEDDVSRVREGYLISRGLDDAGVKVEMSKGVFIHFRSKKK</sequence>
<dbReference type="STRING" id="1006576.DTL3_0966"/>
<organism evidence="2 3">
    <name type="scientific">Defluviitoga tunisiensis</name>
    <dbReference type="NCBI Taxonomy" id="1006576"/>
    <lineage>
        <taxon>Bacteria</taxon>
        <taxon>Thermotogati</taxon>
        <taxon>Thermotogota</taxon>
        <taxon>Thermotogae</taxon>
        <taxon>Petrotogales</taxon>
        <taxon>Petrotogaceae</taxon>
        <taxon>Defluviitoga</taxon>
    </lineage>
</organism>
<dbReference type="EMBL" id="LN824141">
    <property type="protein sequence ID" value="CEP78270.1"/>
    <property type="molecule type" value="Genomic_DNA"/>
</dbReference>
<protein>
    <submittedName>
        <fullName evidence="2">Uncharacterized protein</fullName>
    </submittedName>
</protein>
<name>A0A0C7P220_DEFTU</name>
<evidence type="ECO:0000313" key="2">
    <source>
        <dbReference type="EMBL" id="CEP78270.1"/>
    </source>
</evidence>
<keyword evidence="3" id="KW-1185">Reference proteome</keyword>
<dbReference type="Proteomes" id="UP000032809">
    <property type="component" value="Chromosome I"/>
</dbReference>
<keyword evidence="1" id="KW-0472">Membrane</keyword>
<reference evidence="3" key="1">
    <citation type="submission" date="2014-11" db="EMBL/GenBank/DDBJ databases">
        <authorList>
            <person name="Wibberg D."/>
        </authorList>
    </citation>
    <scope>NUCLEOTIDE SEQUENCE [LARGE SCALE GENOMIC DNA]</scope>
    <source>
        <strain evidence="3">L3</strain>
    </source>
</reference>
<dbReference type="OrthoDB" id="49605at2"/>
<keyword evidence="1" id="KW-1133">Transmembrane helix</keyword>
<evidence type="ECO:0000313" key="3">
    <source>
        <dbReference type="Proteomes" id="UP000032809"/>
    </source>
</evidence>